<protein>
    <submittedName>
        <fullName evidence="5">AraC family transcriptional regulator</fullName>
    </submittedName>
</protein>
<reference evidence="5 6" key="1">
    <citation type="journal article" date="2024" name="Chem. Sci.">
        <title>Discovery of megapolipeptins by genome mining of a Burkholderiales bacteria collection.</title>
        <authorList>
            <person name="Paulo B.S."/>
            <person name="Recchia M.J.J."/>
            <person name="Lee S."/>
            <person name="Fergusson C.H."/>
            <person name="Romanowski S.B."/>
            <person name="Hernandez A."/>
            <person name="Krull N."/>
            <person name="Liu D.Y."/>
            <person name="Cavanagh H."/>
            <person name="Bos A."/>
            <person name="Gray C.A."/>
            <person name="Murphy B.T."/>
            <person name="Linington R.G."/>
            <person name="Eustaquio A.S."/>
        </authorList>
    </citation>
    <scope>NUCLEOTIDE SEQUENCE [LARGE SCALE GENOMIC DNA]</scope>
    <source>
        <strain evidence="5 6">RL21-008-BIB-A</strain>
    </source>
</reference>
<dbReference type="RefSeq" id="WP_408154383.1">
    <property type="nucleotide sequence ID" value="NZ_JAQQFM010000001.1"/>
</dbReference>
<feature type="domain" description="HTH araC/xylS-type" evidence="4">
    <location>
        <begin position="164"/>
        <end position="262"/>
    </location>
</feature>
<sequence>MNLVQEFKQAPVIDIPAEDAFSVIVQLQDFRQHKLWRGNKLMHAGGHARGEIAITHLGDEWRCQHLSTYDNLRFHIPRKTINDFSYEDGRPAISHFDNVQGAADTVAFHLAQAVLPMLGAPSAANSLFIDSVALALYTHLANRYGQAVAAASRRIGRLAGWQEQRAKAFMAAHLTQRLSLASIAAECGLSRSHFARQFKHSTGMPVHMWLQNLRIERARHMLLHTDKTVTQIALECGFADQSHFSRVFRNMLGTTPVAWLRLQRLAAA</sequence>
<evidence type="ECO:0000256" key="1">
    <source>
        <dbReference type="ARBA" id="ARBA00023015"/>
    </source>
</evidence>
<evidence type="ECO:0000256" key="3">
    <source>
        <dbReference type="ARBA" id="ARBA00023163"/>
    </source>
</evidence>
<accession>A0ABW9A3Z2</accession>
<dbReference type="EMBL" id="JAQQFM010000001">
    <property type="protein sequence ID" value="MFL9923095.1"/>
    <property type="molecule type" value="Genomic_DNA"/>
</dbReference>
<dbReference type="SUPFAM" id="SSF46689">
    <property type="entry name" value="Homeodomain-like"/>
    <property type="match status" value="2"/>
</dbReference>
<proteinExistence type="predicted"/>
<dbReference type="InterPro" id="IPR009057">
    <property type="entry name" value="Homeodomain-like_sf"/>
</dbReference>
<dbReference type="Pfam" id="PF12833">
    <property type="entry name" value="HTH_18"/>
    <property type="match status" value="1"/>
</dbReference>
<dbReference type="PROSITE" id="PS01124">
    <property type="entry name" value="HTH_ARAC_FAMILY_2"/>
    <property type="match status" value="1"/>
</dbReference>
<dbReference type="PANTHER" id="PTHR46796:SF14">
    <property type="entry name" value="TRANSCRIPTIONAL REGULATORY PROTEIN"/>
    <property type="match status" value="1"/>
</dbReference>
<gene>
    <name evidence="5" type="ORF">PQR62_02375</name>
</gene>
<dbReference type="SMART" id="SM00342">
    <property type="entry name" value="HTH_ARAC"/>
    <property type="match status" value="1"/>
</dbReference>
<name>A0ABW9A3Z2_9BURK</name>
<dbReference type="InterPro" id="IPR018062">
    <property type="entry name" value="HTH_AraC-typ_CS"/>
</dbReference>
<dbReference type="PROSITE" id="PS00041">
    <property type="entry name" value="HTH_ARAC_FAMILY_1"/>
    <property type="match status" value="1"/>
</dbReference>
<evidence type="ECO:0000256" key="2">
    <source>
        <dbReference type="ARBA" id="ARBA00023125"/>
    </source>
</evidence>
<dbReference type="PRINTS" id="PR00032">
    <property type="entry name" value="HTHARAC"/>
</dbReference>
<keyword evidence="2" id="KW-0238">DNA-binding</keyword>
<dbReference type="Gene3D" id="1.10.10.60">
    <property type="entry name" value="Homeodomain-like"/>
    <property type="match status" value="2"/>
</dbReference>
<dbReference type="Proteomes" id="UP001629246">
    <property type="component" value="Unassembled WGS sequence"/>
</dbReference>
<organism evidence="5 6">
    <name type="scientific">Herbaspirillum lusitanum</name>
    <dbReference type="NCBI Taxonomy" id="213312"/>
    <lineage>
        <taxon>Bacteria</taxon>
        <taxon>Pseudomonadati</taxon>
        <taxon>Pseudomonadota</taxon>
        <taxon>Betaproteobacteria</taxon>
        <taxon>Burkholderiales</taxon>
        <taxon>Oxalobacteraceae</taxon>
        <taxon>Herbaspirillum</taxon>
    </lineage>
</organism>
<keyword evidence="6" id="KW-1185">Reference proteome</keyword>
<evidence type="ECO:0000313" key="5">
    <source>
        <dbReference type="EMBL" id="MFL9923095.1"/>
    </source>
</evidence>
<dbReference type="InterPro" id="IPR018060">
    <property type="entry name" value="HTH_AraC"/>
</dbReference>
<dbReference type="InterPro" id="IPR020449">
    <property type="entry name" value="Tscrpt_reg_AraC-type_HTH"/>
</dbReference>
<keyword evidence="1" id="KW-0805">Transcription regulation</keyword>
<dbReference type="InterPro" id="IPR050204">
    <property type="entry name" value="AraC_XylS_family_regulators"/>
</dbReference>
<keyword evidence="3" id="KW-0804">Transcription</keyword>
<evidence type="ECO:0000259" key="4">
    <source>
        <dbReference type="PROSITE" id="PS01124"/>
    </source>
</evidence>
<comment type="caution">
    <text evidence="5">The sequence shown here is derived from an EMBL/GenBank/DDBJ whole genome shotgun (WGS) entry which is preliminary data.</text>
</comment>
<dbReference type="PANTHER" id="PTHR46796">
    <property type="entry name" value="HTH-TYPE TRANSCRIPTIONAL ACTIVATOR RHAS-RELATED"/>
    <property type="match status" value="1"/>
</dbReference>
<evidence type="ECO:0000313" key="6">
    <source>
        <dbReference type="Proteomes" id="UP001629246"/>
    </source>
</evidence>